<dbReference type="Pfam" id="PF01047">
    <property type="entry name" value="MarR"/>
    <property type="match status" value="1"/>
</dbReference>
<dbReference type="InterPro" id="IPR052067">
    <property type="entry name" value="Metal_resp_HTH_trans_reg"/>
</dbReference>
<dbReference type="PROSITE" id="PS50995">
    <property type="entry name" value="HTH_MARR_2"/>
    <property type="match status" value="1"/>
</dbReference>
<dbReference type="PANTHER" id="PTHR35790">
    <property type="entry name" value="HTH-TYPE TRANSCRIPTIONAL REGULATOR PCHR"/>
    <property type="match status" value="1"/>
</dbReference>
<evidence type="ECO:0000256" key="2">
    <source>
        <dbReference type="ARBA" id="ARBA00023125"/>
    </source>
</evidence>
<protein>
    <submittedName>
        <fullName evidence="5">MarR family transcriptional regulator</fullName>
    </submittedName>
</protein>
<feature type="domain" description="HTH marR-type" evidence="4">
    <location>
        <begin position="8"/>
        <end position="146"/>
    </location>
</feature>
<dbReference type="EMBL" id="CP047593">
    <property type="protein sequence ID" value="QHI70857.1"/>
    <property type="molecule type" value="Genomic_DNA"/>
</dbReference>
<keyword evidence="3" id="KW-0804">Transcription</keyword>
<dbReference type="Proteomes" id="UP000464954">
    <property type="component" value="Chromosome"/>
</dbReference>
<evidence type="ECO:0000256" key="3">
    <source>
        <dbReference type="ARBA" id="ARBA00023163"/>
    </source>
</evidence>
<dbReference type="GO" id="GO:0003700">
    <property type="term" value="F:DNA-binding transcription factor activity"/>
    <property type="evidence" value="ECO:0007669"/>
    <property type="project" value="InterPro"/>
</dbReference>
<evidence type="ECO:0000256" key="1">
    <source>
        <dbReference type="ARBA" id="ARBA00023015"/>
    </source>
</evidence>
<sequence>MDSKEELAKTAIRQLLRIANRYARIEKMPISIGDGMEITTREVHTIQAVGEREQMCVTDVAAHFGVTKSAASQLIAKLEKKGFVEKMPLPGNNKELQLSLTEMGWQAFRAHETFHGKDLKRLIDLLGAYPLQQIATLSVMLEAIGSIMDERLGES</sequence>
<dbReference type="InterPro" id="IPR011991">
    <property type="entry name" value="ArsR-like_HTH"/>
</dbReference>
<evidence type="ECO:0000313" key="6">
    <source>
        <dbReference type="Proteomes" id="UP000464954"/>
    </source>
</evidence>
<evidence type="ECO:0000313" key="5">
    <source>
        <dbReference type="EMBL" id="QHI70857.1"/>
    </source>
</evidence>
<dbReference type="KEGG" id="taer:GT409_02205"/>
<dbReference type="GO" id="GO:0003677">
    <property type="term" value="F:DNA binding"/>
    <property type="evidence" value="ECO:0007669"/>
    <property type="project" value="UniProtKB-KW"/>
</dbReference>
<organism evidence="5 6">
    <name type="scientific">Tichowtungia aerotolerans</name>
    <dbReference type="NCBI Taxonomy" id="2697043"/>
    <lineage>
        <taxon>Bacteria</taxon>
        <taxon>Pseudomonadati</taxon>
        <taxon>Kiritimatiellota</taxon>
        <taxon>Tichowtungiia</taxon>
        <taxon>Tichowtungiales</taxon>
        <taxon>Tichowtungiaceae</taxon>
        <taxon>Tichowtungia</taxon>
    </lineage>
</organism>
<dbReference type="PANTHER" id="PTHR35790:SF4">
    <property type="entry name" value="HTH-TYPE TRANSCRIPTIONAL REGULATOR PCHR"/>
    <property type="match status" value="1"/>
</dbReference>
<proteinExistence type="predicted"/>
<accession>A0A6P1MAA0</accession>
<dbReference type="SMART" id="SM00347">
    <property type="entry name" value="HTH_MARR"/>
    <property type="match status" value="1"/>
</dbReference>
<gene>
    <name evidence="5" type="ORF">GT409_02205</name>
</gene>
<reference evidence="5 6" key="1">
    <citation type="submission" date="2020-01" db="EMBL/GenBank/DDBJ databases">
        <title>Ponticoccus aerotolerans gen. nov., sp. nov., an anaerobic bacterium and proposal of Ponticoccusceae fam. nov., Ponticoccusles ord. nov. and Ponticoccuse classis nov. in the phylum Kiritimatiellaeota.</title>
        <authorList>
            <person name="Zhou L.Y."/>
            <person name="Du Z.J."/>
        </authorList>
    </citation>
    <scope>NUCLEOTIDE SEQUENCE [LARGE SCALE GENOMIC DNA]</scope>
    <source>
        <strain evidence="5 6">S-5007</strain>
    </source>
</reference>
<name>A0A6P1MAA0_9BACT</name>
<dbReference type="SUPFAM" id="SSF46785">
    <property type="entry name" value="Winged helix' DNA-binding domain"/>
    <property type="match status" value="1"/>
</dbReference>
<keyword evidence="2" id="KW-0238">DNA-binding</keyword>
<keyword evidence="1" id="KW-0805">Transcription regulation</keyword>
<evidence type="ECO:0000259" key="4">
    <source>
        <dbReference type="PROSITE" id="PS50995"/>
    </source>
</evidence>
<dbReference type="AlphaFoldDB" id="A0A6P1MAA0"/>
<dbReference type="Gene3D" id="1.10.10.10">
    <property type="entry name" value="Winged helix-like DNA-binding domain superfamily/Winged helix DNA-binding domain"/>
    <property type="match status" value="1"/>
</dbReference>
<keyword evidence="6" id="KW-1185">Reference proteome</keyword>
<dbReference type="InterPro" id="IPR000835">
    <property type="entry name" value="HTH_MarR-typ"/>
</dbReference>
<dbReference type="CDD" id="cd00090">
    <property type="entry name" value="HTH_ARSR"/>
    <property type="match status" value="1"/>
</dbReference>
<dbReference type="InterPro" id="IPR036388">
    <property type="entry name" value="WH-like_DNA-bd_sf"/>
</dbReference>
<dbReference type="InterPro" id="IPR036390">
    <property type="entry name" value="WH_DNA-bd_sf"/>
</dbReference>